<gene>
    <name evidence="3" type="ORF">EYF80_004262</name>
</gene>
<keyword evidence="2" id="KW-0472">Membrane</keyword>
<evidence type="ECO:0000256" key="1">
    <source>
        <dbReference type="SAM" id="MobiDB-lite"/>
    </source>
</evidence>
<keyword evidence="2" id="KW-1133">Transmembrane helix</keyword>
<keyword evidence="2" id="KW-0812">Transmembrane</keyword>
<keyword evidence="4" id="KW-1185">Reference proteome</keyword>
<evidence type="ECO:0000313" key="4">
    <source>
        <dbReference type="Proteomes" id="UP000314294"/>
    </source>
</evidence>
<proteinExistence type="predicted"/>
<dbReference type="EMBL" id="SRLO01000020">
    <property type="protein sequence ID" value="TNN85629.1"/>
    <property type="molecule type" value="Genomic_DNA"/>
</dbReference>
<evidence type="ECO:0000256" key="2">
    <source>
        <dbReference type="SAM" id="Phobius"/>
    </source>
</evidence>
<evidence type="ECO:0000313" key="3">
    <source>
        <dbReference type="EMBL" id="TNN85629.1"/>
    </source>
</evidence>
<feature type="region of interest" description="Disordered" evidence="1">
    <location>
        <begin position="223"/>
        <end position="291"/>
    </location>
</feature>
<feature type="transmembrane region" description="Helical" evidence="2">
    <location>
        <begin position="146"/>
        <end position="168"/>
    </location>
</feature>
<dbReference type="AlphaFoldDB" id="A0A4Z2J601"/>
<protein>
    <submittedName>
        <fullName evidence="3">Uncharacterized protein</fullName>
    </submittedName>
</protein>
<comment type="caution">
    <text evidence="3">The sequence shown here is derived from an EMBL/GenBank/DDBJ whole genome shotgun (WGS) entry which is preliminary data.</text>
</comment>
<dbReference type="Proteomes" id="UP000314294">
    <property type="component" value="Unassembled WGS sequence"/>
</dbReference>
<reference evidence="3 4" key="1">
    <citation type="submission" date="2019-03" db="EMBL/GenBank/DDBJ databases">
        <title>First draft genome of Liparis tanakae, snailfish: a comprehensive survey of snailfish specific genes.</title>
        <authorList>
            <person name="Kim W."/>
            <person name="Song I."/>
            <person name="Jeong J.-H."/>
            <person name="Kim D."/>
            <person name="Kim S."/>
            <person name="Ryu S."/>
            <person name="Song J.Y."/>
            <person name="Lee S.K."/>
        </authorList>
    </citation>
    <scope>NUCLEOTIDE SEQUENCE [LARGE SCALE GENOMIC DNA]</scope>
    <source>
        <tissue evidence="3">Muscle</tissue>
    </source>
</reference>
<sequence>MANKSIMFSGPLKNFHLLGEERKRSRYSMDITLAANDELGFSKRSQSFFLFSEQHVVVNSSPTLSLIFSASLFISSFICSFFWWYLAWQQDSSLPSRVRGSLSSVLHRTSWRRPPTLSLTRQVCVLLLVLSMVSVGSEVADRDSVLIIFTQVSGAQLGAGGGIMSYVATCWKRSHRVQSALTSRLGAIQQVLLAISHVKGLFLHDFSGAACSLEAKCWTPSPQPDLLGPEAPTASGERSGPSSSPLSQTSITKKGIDSVLKSRRHGCSNGDGEDVPSDSIIHNGGTGRWSH</sequence>
<name>A0A4Z2J601_9TELE</name>
<feature type="transmembrane region" description="Helical" evidence="2">
    <location>
        <begin position="66"/>
        <end position="87"/>
    </location>
</feature>
<feature type="transmembrane region" description="Helical" evidence="2">
    <location>
        <begin position="123"/>
        <end position="140"/>
    </location>
</feature>
<accession>A0A4Z2J601</accession>
<organism evidence="3 4">
    <name type="scientific">Liparis tanakae</name>
    <name type="common">Tanaka's snailfish</name>
    <dbReference type="NCBI Taxonomy" id="230148"/>
    <lineage>
        <taxon>Eukaryota</taxon>
        <taxon>Metazoa</taxon>
        <taxon>Chordata</taxon>
        <taxon>Craniata</taxon>
        <taxon>Vertebrata</taxon>
        <taxon>Euteleostomi</taxon>
        <taxon>Actinopterygii</taxon>
        <taxon>Neopterygii</taxon>
        <taxon>Teleostei</taxon>
        <taxon>Neoteleostei</taxon>
        <taxon>Acanthomorphata</taxon>
        <taxon>Eupercaria</taxon>
        <taxon>Perciformes</taxon>
        <taxon>Cottioidei</taxon>
        <taxon>Cottales</taxon>
        <taxon>Liparidae</taxon>
        <taxon>Liparis</taxon>
    </lineage>
</organism>
<feature type="compositionally biased region" description="Low complexity" evidence="1">
    <location>
        <begin position="235"/>
        <end position="250"/>
    </location>
</feature>